<feature type="domain" description="Transposase IS701-like DDE" evidence="1">
    <location>
        <begin position="70"/>
        <end position="276"/>
    </location>
</feature>
<accession>A0A2I2KVF4</accession>
<protein>
    <submittedName>
        <fullName evidence="2">Transposase</fullName>
    </submittedName>
</protein>
<organism evidence="2 3">
    <name type="scientific">Frankia canadensis</name>
    <dbReference type="NCBI Taxonomy" id="1836972"/>
    <lineage>
        <taxon>Bacteria</taxon>
        <taxon>Bacillati</taxon>
        <taxon>Actinomycetota</taxon>
        <taxon>Actinomycetes</taxon>
        <taxon>Frankiales</taxon>
        <taxon>Frankiaceae</taxon>
        <taxon>Frankia</taxon>
    </lineage>
</organism>
<name>A0A2I2KVF4_9ACTN</name>
<dbReference type="InterPro" id="IPR038721">
    <property type="entry name" value="IS701-like_DDE_dom"/>
</dbReference>
<dbReference type="EMBL" id="FZMO01000288">
    <property type="protein sequence ID" value="SNQ49640.1"/>
    <property type="molecule type" value="Genomic_DNA"/>
</dbReference>
<keyword evidence="3" id="KW-1185">Reference proteome</keyword>
<proteinExistence type="predicted"/>
<sequence>MAVRSRATARHAHLRKVGAQLTTNSLRAPRPDAGSALLAEPTGLAARADAFARLRPPPDELALLHARVAHRFGRPEPRRRALAYLRGLGSLRGDRNGVALASAAGETRPDGMQRLLTAAGWDADLVRDDLLGYVRERYAHASAALVVDEVVLPGRGPSFAGSTPRYAESGRVESCQVAVMAAYHTPAQAVLVDRELCLPSPWDTDRRLRRAAGIPDEHHRHTGWELAGEIVDRSLRRLPVRWVVLGAAFGPDDRLRTWLARREVAFVAPVGPGTVLGTTAGRRITAAGLPTLVGDLRWAAVGAAGASWPGDWSGWATPAGPRPPRPGVGADGGERWAQLRIRPARDGRWEHRLLLRAAAGGATGVRYYACHVPRGTTLDELVDASRRGGAVQRGVSRARATVGLDAYRVRSWTGWYRHATLALLADAAAAAHRPAA</sequence>
<dbReference type="Proteomes" id="UP000234331">
    <property type="component" value="Unassembled WGS sequence"/>
</dbReference>
<evidence type="ECO:0000313" key="3">
    <source>
        <dbReference type="Proteomes" id="UP000234331"/>
    </source>
</evidence>
<dbReference type="Pfam" id="PF13546">
    <property type="entry name" value="DDE_5"/>
    <property type="match status" value="1"/>
</dbReference>
<gene>
    <name evidence="2" type="ORF">FRACA_3580008</name>
</gene>
<evidence type="ECO:0000259" key="1">
    <source>
        <dbReference type="Pfam" id="PF13546"/>
    </source>
</evidence>
<dbReference type="InterPro" id="IPR039365">
    <property type="entry name" value="IS701-like"/>
</dbReference>
<evidence type="ECO:0000313" key="2">
    <source>
        <dbReference type="EMBL" id="SNQ49640.1"/>
    </source>
</evidence>
<dbReference type="AlphaFoldDB" id="A0A2I2KVF4"/>
<reference evidence="2 3" key="1">
    <citation type="submission" date="2017-06" db="EMBL/GenBank/DDBJ databases">
        <authorList>
            <person name="Kim H.J."/>
            <person name="Triplett B.A."/>
        </authorList>
    </citation>
    <scope>NUCLEOTIDE SEQUENCE [LARGE SCALE GENOMIC DNA]</scope>
    <source>
        <strain evidence="2">FRACA_ARgP5</strain>
    </source>
</reference>
<dbReference type="PANTHER" id="PTHR33627">
    <property type="entry name" value="TRANSPOSASE"/>
    <property type="match status" value="1"/>
</dbReference>
<dbReference type="PANTHER" id="PTHR33627:SF1">
    <property type="entry name" value="TRANSPOSASE"/>
    <property type="match status" value="1"/>
</dbReference>
<dbReference type="OrthoDB" id="3216187at2"/>